<dbReference type="Gene3D" id="3.40.50.300">
    <property type="entry name" value="P-loop containing nucleotide triphosphate hydrolases"/>
    <property type="match status" value="2"/>
</dbReference>
<dbReference type="Pfam" id="PF12848">
    <property type="entry name" value="ABC_tran_Xtn"/>
    <property type="match status" value="1"/>
</dbReference>
<dbReference type="InterPro" id="IPR027417">
    <property type="entry name" value="P-loop_NTPase"/>
</dbReference>
<dbReference type="PROSITE" id="PS00211">
    <property type="entry name" value="ABC_TRANSPORTER_1"/>
    <property type="match status" value="2"/>
</dbReference>
<keyword evidence="8 11" id="KW-0234">DNA repair</keyword>
<evidence type="ECO:0000256" key="4">
    <source>
        <dbReference type="ARBA" id="ARBA00022763"/>
    </source>
</evidence>
<dbReference type="InterPro" id="IPR032781">
    <property type="entry name" value="ABC_tran_Xtn"/>
</dbReference>
<evidence type="ECO:0000256" key="5">
    <source>
        <dbReference type="ARBA" id="ARBA00022801"/>
    </source>
</evidence>
<dbReference type="InterPro" id="IPR003593">
    <property type="entry name" value="AAA+_ATPase"/>
</dbReference>
<keyword evidence="5 11" id="KW-0378">Hydrolase</keyword>
<evidence type="ECO:0000256" key="12">
    <source>
        <dbReference type="SAM" id="MobiDB-lite"/>
    </source>
</evidence>
<dbReference type="FunFam" id="3.40.50.300:FF:000011">
    <property type="entry name" value="Putative ABC transporter ATP-binding component"/>
    <property type="match status" value="1"/>
</dbReference>
<organism evidence="14 15">
    <name type="scientific">Salinisphaera orenii YIM 95161</name>
    <dbReference type="NCBI Taxonomy" id="1051139"/>
    <lineage>
        <taxon>Bacteria</taxon>
        <taxon>Pseudomonadati</taxon>
        <taxon>Pseudomonadota</taxon>
        <taxon>Gammaproteobacteria</taxon>
        <taxon>Salinisphaerales</taxon>
        <taxon>Salinisphaeraceae</taxon>
        <taxon>Salinisphaera</taxon>
    </lineage>
</organism>
<dbReference type="InterPro" id="IPR037118">
    <property type="entry name" value="Val-tRNA_synth_C_sf"/>
</dbReference>
<dbReference type="FunFam" id="3.40.50.300:FF:000309">
    <property type="entry name" value="ABC transporter ATP-binding protein"/>
    <property type="match status" value="1"/>
</dbReference>
<evidence type="ECO:0000256" key="10">
    <source>
        <dbReference type="ARBA" id="ARBA00061478"/>
    </source>
</evidence>
<dbReference type="InterPro" id="IPR017871">
    <property type="entry name" value="ABC_transporter-like_CS"/>
</dbReference>
<comment type="caution">
    <text evidence="14">The sequence shown here is derived from an EMBL/GenBank/DDBJ whole genome shotgun (WGS) entry which is preliminary data.</text>
</comment>
<reference evidence="14 15" key="1">
    <citation type="submission" date="2013-10" db="EMBL/GenBank/DDBJ databases">
        <title>Salinisphaera halophila YIM 95161 Genome Sequencing.</title>
        <authorList>
            <person name="Lai Q."/>
            <person name="Li C."/>
            <person name="Shao Z."/>
        </authorList>
    </citation>
    <scope>NUCLEOTIDE SEQUENCE [LARGE SCALE GENOMIC DNA]</scope>
    <source>
        <strain evidence="14 15">YIM 95161</strain>
    </source>
</reference>
<dbReference type="SMART" id="SM00382">
    <property type="entry name" value="AAA"/>
    <property type="match status" value="2"/>
</dbReference>
<dbReference type="GO" id="GO:0005524">
    <property type="term" value="F:ATP binding"/>
    <property type="evidence" value="ECO:0007669"/>
    <property type="project" value="UniProtKB-UniRule"/>
</dbReference>
<dbReference type="PANTHER" id="PTHR42855">
    <property type="entry name" value="ABC TRANSPORTER ATP-BINDING SUBUNIT"/>
    <property type="match status" value="1"/>
</dbReference>
<protein>
    <recommendedName>
        <fullName evidence="11">ATP-binding protein Uup</fullName>
        <ecNumber evidence="11">3.6.1.-</ecNumber>
    </recommendedName>
</protein>
<comment type="similarity">
    <text evidence="10 11">Belongs to the ABC transporter superfamily. ABCF family. Uup subfamily.</text>
</comment>
<dbReference type="Proteomes" id="UP000285123">
    <property type="component" value="Unassembled WGS sequence"/>
</dbReference>
<keyword evidence="4 11" id="KW-0227">DNA damage</keyword>
<evidence type="ECO:0000256" key="8">
    <source>
        <dbReference type="ARBA" id="ARBA00023204"/>
    </source>
</evidence>
<evidence type="ECO:0000256" key="3">
    <source>
        <dbReference type="ARBA" id="ARBA00022741"/>
    </source>
</evidence>
<dbReference type="InterPro" id="IPR032524">
    <property type="entry name" value="ABC_tran_C"/>
</dbReference>
<keyword evidence="3 11" id="KW-0547">Nucleotide-binding</keyword>
<feature type="coiled-coil region" evidence="11">
    <location>
        <begin position="567"/>
        <end position="628"/>
    </location>
</feature>
<evidence type="ECO:0000313" key="15">
    <source>
        <dbReference type="Proteomes" id="UP000285123"/>
    </source>
</evidence>
<comment type="catalytic activity">
    <reaction evidence="9 11">
        <text>ATP + H2O = ADP + phosphate + H(+)</text>
        <dbReference type="Rhea" id="RHEA:13065"/>
        <dbReference type="ChEBI" id="CHEBI:15377"/>
        <dbReference type="ChEBI" id="CHEBI:15378"/>
        <dbReference type="ChEBI" id="CHEBI:30616"/>
        <dbReference type="ChEBI" id="CHEBI:43474"/>
        <dbReference type="ChEBI" id="CHEBI:456216"/>
    </reaction>
</comment>
<dbReference type="InterPro" id="IPR051309">
    <property type="entry name" value="ABCF_ATPase"/>
</dbReference>
<dbReference type="HAMAP" id="MF_00848">
    <property type="entry name" value="Uup"/>
    <property type="match status" value="1"/>
</dbReference>
<gene>
    <name evidence="11" type="primary">uup</name>
    <name evidence="14" type="ORF">SAHL_11585</name>
</gene>
<dbReference type="CDD" id="cd03221">
    <property type="entry name" value="ABCF_EF-3"/>
    <property type="match status" value="2"/>
</dbReference>
<comment type="subcellular location">
    <subcellularLocation>
        <location evidence="11">Cytoplasm</location>
    </subcellularLocation>
    <text evidence="11">Associates with ribosomes.</text>
</comment>
<keyword evidence="2 11" id="KW-0677">Repeat</keyword>
<evidence type="ECO:0000256" key="9">
    <source>
        <dbReference type="ARBA" id="ARBA00049360"/>
    </source>
</evidence>
<dbReference type="Pfam" id="PF00005">
    <property type="entry name" value="ABC_tran"/>
    <property type="match status" value="2"/>
</dbReference>
<dbReference type="Gene3D" id="1.10.287.380">
    <property type="entry name" value="Valyl-tRNA synthetase, C-terminal domain"/>
    <property type="match status" value="1"/>
</dbReference>
<dbReference type="AlphaFoldDB" id="A0A423PP67"/>
<dbReference type="GO" id="GO:0006281">
    <property type="term" value="P:DNA repair"/>
    <property type="evidence" value="ECO:0007669"/>
    <property type="project" value="UniProtKB-KW"/>
</dbReference>
<feature type="binding site" evidence="11">
    <location>
        <begin position="35"/>
        <end position="42"/>
    </location>
    <ligand>
        <name>ATP</name>
        <dbReference type="ChEBI" id="CHEBI:30616"/>
        <label>1</label>
    </ligand>
</feature>
<dbReference type="InterPro" id="IPR003439">
    <property type="entry name" value="ABC_transporter-like_ATP-bd"/>
</dbReference>
<dbReference type="GO" id="GO:0005737">
    <property type="term" value="C:cytoplasm"/>
    <property type="evidence" value="ECO:0007669"/>
    <property type="project" value="UniProtKB-SubCell"/>
</dbReference>
<evidence type="ECO:0000256" key="1">
    <source>
        <dbReference type="ARBA" id="ARBA00022490"/>
    </source>
</evidence>
<evidence type="ECO:0000256" key="11">
    <source>
        <dbReference type="HAMAP-Rule" id="MF_00848"/>
    </source>
</evidence>
<feature type="region of interest" description="Disordered" evidence="12">
    <location>
        <begin position="524"/>
        <end position="564"/>
    </location>
</feature>
<dbReference type="EMBL" id="AYKF01000093">
    <property type="protein sequence ID" value="ROO27358.1"/>
    <property type="molecule type" value="Genomic_DNA"/>
</dbReference>
<dbReference type="InterPro" id="IPR043686">
    <property type="entry name" value="Uup"/>
</dbReference>
<name>A0A423PP67_9GAMM</name>
<evidence type="ECO:0000256" key="7">
    <source>
        <dbReference type="ARBA" id="ARBA00023125"/>
    </source>
</evidence>
<dbReference type="OrthoDB" id="9776369at2"/>
<evidence type="ECO:0000256" key="6">
    <source>
        <dbReference type="ARBA" id="ARBA00022840"/>
    </source>
</evidence>
<feature type="domain" description="ABC transporter" evidence="13">
    <location>
        <begin position="3"/>
        <end position="250"/>
    </location>
</feature>
<evidence type="ECO:0000313" key="14">
    <source>
        <dbReference type="EMBL" id="ROO27358.1"/>
    </source>
</evidence>
<dbReference type="PANTHER" id="PTHR42855:SF1">
    <property type="entry name" value="ABC TRANSPORTER DOMAIN-CONTAINING PROTEIN"/>
    <property type="match status" value="1"/>
</dbReference>
<dbReference type="GO" id="GO:0016887">
    <property type="term" value="F:ATP hydrolysis activity"/>
    <property type="evidence" value="ECO:0007669"/>
    <property type="project" value="UniProtKB-UniRule"/>
</dbReference>
<proteinExistence type="inferred from homology"/>
<dbReference type="GO" id="GO:0003677">
    <property type="term" value="F:DNA binding"/>
    <property type="evidence" value="ECO:0007669"/>
    <property type="project" value="UniProtKB-UniRule"/>
</dbReference>
<keyword evidence="6 11" id="KW-0067">ATP-binding</keyword>
<feature type="compositionally biased region" description="Low complexity" evidence="12">
    <location>
        <begin position="545"/>
        <end position="561"/>
    </location>
</feature>
<keyword evidence="11" id="KW-0175">Coiled coil</keyword>
<dbReference type="GO" id="GO:0043022">
    <property type="term" value="F:ribosome binding"/>
    <property type="evidence" value="ECO:0007669"/>
    <property type="project" value="UniProtKB-UniRule"/>
</dbReference>
<feature type="domain" description="ABC transporter" evidence="13">
    <location>
        <begin position="317"/>
        <end position="536"/>
    </location>
</feature>
<evidence type="ECO:0000259" key="13">
    <source>
        <dbReference type="PROSITE" id="PS50893"/>
    </source>
</evidence>
<keyword evidence="1 11" id="KW-0963">Cytoplasm</keyword>
<dbReference type="EC" id="3.6.1.-" evidence="11"/>
<dbReference type="PROSITE" id="PS50893">
    <property type="entry name" value="ABC_TRANSPORTER_2"/>
    <property type="match status" value="2"/>
</dbReference>
<dbReference type="Pfam" id="PF16326">
    <property type="entry name" value="ABC_tran_CTD"/>
    <property type="match status" value="1"/>
</dbReference>
<keyword evidence="7 11" id="KW-0238">DNA-binding</keyword>
<dbReference type="RefSeq" id="WP_123591570.1">
    <property type="nucleotide sequence ID" value="NZ_AYKF01000093.1"/>
</dbReference>
<accession>A0A423PP67</accession>
<evidence type="ECO:0000256" key="2">
    <source>
        <dbReference type="ARBA" id="ARBA00022737"/>
    </source>
</evidence>
<comment type="function">
    <text evidence="11">Probably plays a role in ribosome assembly or function. May be involved in resolution of branched DNA intermediates that result from template switching in postreplication gaps. Binds DNA and has ATPase activity.</text>
</comment>
<sequence length="631" mass="69720">MMLQLRNLRLAYGTQPLLDDAELAIDRGERVALVGRNGTGKSTLMRIVSGEIEPDEVLRESRADLRVARLEQEVPAGTHGPVFDVVAAGLGDVGEALARFHDLTARLSAGEDVMDAFSKAQAAVDAADGWTLAQQVESTLSRLKLGADWQFESLSGGQKRRVLLARAMVQAPDLLLLDEPTNHLDISAIDQLEEMLLNWNGALLFITHDRAFLRNLATRIVDLDRGKLTSWPGDYDRFLEGKEKMLADEEKANAAFDKRLAQEEVWIRQGIKARRTRNEGRVRELKAMRAERAERRERGGSANIVTQDAARSGKHVIVAENLSYGWADKPIVNDLSTIIQRGDKVGLVGPNGAGKTTLINLLLGRLAPDAGEVKLGTNIEVAHFDQHRAALDDSISVLDNVAQGRSSITINGQDRHVMSYLGDFLFSPKRARSPTKVLSGGERNRLLLAKLFTRPANLLVMDEPTNDLDVETLELLEERLMNYDGTLLLVSHDRAFLDNVVTSTLVFEDEGDVREYVGGYSDWLRQRPTPTRAAEPRKKTGGRGASKPATAPAPTANPLSSAERKELRALPDTIETLETRIAELEAEFNAPGFYDRPQTEIRAASERVAAAERELETALARWETLEARQGR</sequence>
<feature type="binding site" evidence="11">
    <location>
        <begin position="349"/>
        <end position="356"/>
    </location>
    <ligand>
        <name>ATP</name>
        <dbReference type="ChEBI" id="CHEBI:30616"/>
        <label>2</label>
    </ligand>
</feature>
<dbReference type="SUPFAM" id="SSF52540">
    <property type="entry name" value="P-loop containing nucleoside triphosphate hydrolases"/>
    <property type="match status" value="2"/>
</dbReference>